<sequence>MYQFLQQLNVFLHLQVVFGRMNSASKIRFFYQEHQLITN</sequence>
<dbReference type="EMBL" id="LGIA01000002">
    <property type="protein sequence ID" value="KOH47161.1"/>
    <property type="molecule type" value="Genomic_DNA"/>
</dbReference>
<keyword evidence="2" id="KW-1185">Reference proteome</keyword>
<name>A0A0L8VFE0_9BACT</name>
<dbReference type="Proteomes" id="UP000036958">
    <property type="component" value="Unassembled WGS sequence"/>
</dbReference>
<accession>A0A0L8VFE0</accession>
<comment type="caution">
    <text evidence="1">The sequence shown here is derived from an EMBL/GenBank/DDBJ whole genome shotgun (WGS) entry which is preliminary data.</text>
</comment>
<reference evidence="2" key="1">
    <citation type="submission" date="2015-07" db="EMBL/GenBank/DDBJ databases">
        <title>Genome sequencing of Sunxiuqinia dokdonensis strain SK.</title>
        <authorList>
            <person name="Ahn S."/>
            <person name="Kim B.-C."/>
        </authorList>
    </citation>
    <scope>NUCLEOTIDE SEQUENCE [LARGE SCALE GENOMIC DNA]</scope>
    <source>
        <strain evidence="2">SK</strain>
    </source>
</reference>
<organism evidence="1 2">
    <name type="scientific">Sunxiuqinia dokdonensis</name>
    <dbReference type="NCBI Taxonomy" id="1409788"/>
    <lineage>
        <taxon>Bacteria</taxon>
        <taxon>Pseudomonadati</taxon>
        <taxon>Bacteroidota</taxon>
        <taxon>Bacteroidia</taxon>
        <taxon>Marinilabiliales</taxon>
        <taxon>Prolixibacteraceae</taxon>
        <taxon>Sunxiuqinia</taxon>
    </lineage>
</organism>
<proteinExistence type="predicted"/>
<evidence type="ECO:0000313" key="1">
    <source>
        <dbReference type="EMBL" id="KOH47161.1"/>
    </source>
</evidence>
<evidence type="ECO:0000313" key="2">
    <source>
        <dbReference type="Proteomes" id="UP000036958"/>
    </source>
</evidence>
<protein>
    <submittedName>
        <fullName evidence="1">Uncharacterized protein</fullName>
    </submittedName>
</protein>
<dbReference type="AlphaFoldDB" id="A0A0L8VFE0"/>
<gene>
    <name evidence="1" type="ORF">NC99_00230</name>
</gene>